<dbReference type="Proteomes" id="UP000805614">
    <property type="component" value="Unassembled WGS sequence"/>
</dbReference>
<feature type="compositionally biased region" description="Basic and acidic residues" evidence="1">
    <location>
        <begin position="1"/>
        <end position="10"/>
    </location>
</feature>
<protein>
    <submittedName>
        <fullName evidence="2">Uncharacterized protein</fullName>
    </submittedName>
</protein>
<reference evidence="2 3" key="1">
    <citation type="submission" date="2020-06" db="EMBL/GenBank/DDBJ databases">
        <title>Actinomadura xiongansis sp. nov., isolated from soil of Baiyangdian.</title>
        <authorList>
            <person name="Zhang X."/>
        </authorList>
    </citation>
    <scope>NUCLEOTIDE SEQUENCE [LARGE SCALE GENOMIC DNA]</scope>
    <source>
        <strain evidence="2 3">HBUM206468</strain>
    </source>
</reference>
<dbReference type="EMBL" id="JABVEC010000024">
    <property type="protein sequence ID" value="MBC6469187.1"/>
    <property type="molecule type" value="Genomic_DNA"/>
</dbReference>
<evidence type="ECO:0000313" key="2">
    <source>
        <dbReference type="EMBL" id="MBC6469187.1"/>
    </source>
</evidence>
<comment type="caution">
    <text evidence="2">The sequence shown here is derived from an EMBL/GenBank/DDBJ whole genome shotgun (WGS) entry which is preliminary data.</text>
</comment>
<name>A0ABR7LWF8_9ACTN</name>
<dbReference type="RefSeq" id="WP_187246228.1">
    <property type="nucleotide sequence ID" value="NZ_BAAAOK010000015.1"/>
</dbReference>
<feature type="region of interest" description="Disordered" evidence="1">
    <location>
        <begin position="1"/>
        <end position="48"/>
    </location>
</feature>
<proteinExistence type="predicted"/>
<evidence type="ECO:0000256" key="1">
    <source>
        <dbReference type="SAM" id="MobiDB-lite"/>
    </source>
</evidence>
<evidence type="ECO:0000313" key="3">
    <source>
        <dbReference type="Proteomes" id="UP000805614"/>
    </source>
</evidence>
<keyword evidence="3" id="KW-1185">Reference proteome</keyword>
<organism evidence="2 3">
    <name type="scientific">Actinomadura alba</name>
    <dbReference type="NCBI Taxonomy" id="406431"/>
    <lineage>
        <taxon>Bacteria</taxon>
        <taxon>Bacillati</taxon>
        <taxon>Actinomycetota</taxon>
        <taxon>Actinomycetes</taxon>
        <taxon>Streptosporangiales</taxon>
        <taxon>Thermomonosporaceae</taxon>
        <taxon>Actinomadura</taxon>
    </lineage>
</organism>
<gene>
    <name evidence="2" type="ORF">HKK74_27370</name>
</gene>
<accession>A0ABR7LWF8</accession>
<sequence>MEDESGRVADNEDAPQRFGKLPPRIRLEDTVASQETPPKPEVIGDPPVDARHEFMIRHA</sequence>